<protein>
    <submittedName>
        <fullName evidence="1">YppG-like protein</fullName>
    </submittedName>
</protein>
<evidence type="ECO:0000313" key="1">
    <source>
        <dbReference type="EMBL" id="PXW90361.1"/>
    </source>
</evidence>
<dbReference type="RefSeq" id="WP_110393628.1">
    <property type="nucleotide sequence ID" value="NZ_JADIJL010000043.1"/>
</dbReference>
<dbReference type="InterPro" id="IPR025555">
    <property type="entry name" value="YppG"/>
</dbReference>
<comment type="caution">
    <text evidence="1">The sequence shown here is derived from an EMBL/GenBank/DDBJ whole genome shotgun (WGS) entry which is preliminary data.</text>
</comment>
<dbReference type="Proteomes" id="UP000247978">
    <property type="component" value="Unassembled WGS sequence"/>
</dbReference>
<gene>
    <name evidence="1" type="ORF">DFR56_101273</name>
</gene>
<dbReference type="Pfam" id="PF14179">
    <property type="entry name" value="YppG"/>
    <property type="match status" value="1"/>
</dbReference>
<accession>A0A2V3WBG5</accession>
<dbReference type="AlphaFoldDB" id="A0A2V3WBG5"/>
<dbReference type="EMBL" id="QJJQ01000001">
    <property type="protein sequence ID" value="PXW90361.1"/>
    <property type="molecule type" value="Genomic_DNA"/>
</dbReference>
<organism evidence="1 2">
    <name type="scientific">Pseudogracilibacillus auburnensis</name>
    <dbReference type="NCBI Taxonomy" id="1494959"/>
    <lineage>
        <taxon>Bacteria</taxon>
        <taxon>Bacillati</taxon>
        <taxon>Bacillota</taxon>
        <taxon>Bacilli</taxon>
        <taxon>Bacillales</taxon>
        <taxon>Bacillaceae</taxon>
        <taxon>Pseudogracilibacillus</taxon>
    </lineage>
</organism>
<reference evidence="1 2" key="1">
    <citation type="submission" date="2018-05" db="EMBL/GenBank/DDBJ databases">
        <title>Genomic Encyclopedia of Type Strains, Phase IV (KMG-IV): sequencing the most valuable type-strain genomes for metagenomic binning, comparative biology and taxonomic classification.</title>
        <authorList>
            <person name="Goeker M."/>
        </authorList>
    </citation>
    <scope>NUCLEOTIDE SEQUENCE [LARGE SCALE GENOMIC DNA]</scope>
    <source>
        <strain evidence="1 2">DSM 28556</strain>
    </source>
</reference>
<dbReference type="OrthoDB" id="2456726at2"/>
<keyword evidence="2" id="KW-1185">Reference proteome</keyword>
<name>A0A2V3WBG5_9BACI</name>
<sequence length="148" mass="17132">MVNENEYVRPTMPYYQFYQQPMQMPIYYNEMYDDRSFYYQPNMAGAYMPPMNGGYMPHYMNGGYTPSPMSGGYMPTYLNDVSHSPNAYYTEPSTEGVAPSRVMQQFLDENGQVDIQKMLKTVGQFADTVQQVSPVIKQLNDLVRSFRA</sequence>
<proteinExistence type="predicted"/>
<evidence type="ECO:0000313" key="2">
    <source>
        <dbReference type="Proteomes" id="UP000247978"/>
    </source>
</evidence>